<feature type="transmembrane region" description="Helical" evidence="1">
    <location>
        <begin position="102"/>
        <end position="126"/>
    </location>
</feature>
<dbReference type="EMBL" id="BAAABV010000021">
    <property type="protein sequence ID" value="GAA0300736.1"/>
    <property type="molecule type" value="Genomic_DNA"/>
</dbReference>
<keyword evidence="1" id="KW-0812">Transmembrane</keyword>
<protein>
    <submittedName>
        <fullName evidence="2">Uncharacterized protein</fullName>
    </submittedName>
</protein>
<feature type="transmembrane region" description="Helical" evidence="1">
    <location>
        <begin position="249"/>
        <end position="267"/>
    </location>
</feature>
<comment type="caution">
    <text evidence="2">The sequence shown here is derived from an EMBL/GenBank/DDBJ whole genome shotgun (WGS) entry which is preliminary data.</text>
</comment>
<evidence type="ECO:0000313" key="2">
    <source>
        <dbReference type="EMBL" id="GAA0300736.1"/>
    </source>
</evidence>
<dbReference type="Proteomes" id="UP001501867">
    <property type="component" value="Unassembled WGS sequence"/>
</dbReference>
<feature type="transmembrane region" description="Helical" evidence="1">
    <location>
        <begin position="194"/>
        <end position="212"/>
    </location>
</feature>
<sequence>MNPVLLRLYPPGFRRAFGDEMAEAYREATEGAGPRARLREAADVVAHALRLRLGIGSAHAGGRLSACAAPFALATTAAYAAFNLIGTAGDWYVMRMAGTAGSAAPLVTLMNGGFLLTLIGAVVALAGRSYIPGVLCSTAGAAAASVSFLLPIRHLPLELRWDLVGFLLAPVLIAALPLACPPDLRPAPRVRGRAGVLALVAWSVLLVAAVVVTDPLGLGLVLPWRFGVPLAAALVLAGRQAFAGIRSTAALAFAAAPLLATLYFSGWVGTEEVLTTAGAVAVAAVALRIHRGSGSDTPNPA</sequence>
<accession>A0ABP3F8B1</accession>
<proteinExistence type="predicted"/>
<keyword evidence="1" id="KW-1133">Transmembrane helix</keyword>
<reference evidence="3" key="1">
    <citation type="journal article" date="2019" name="Int. J. Syst. Evol. Microbiol.">
        <title>The Global Catalogue of Microorganisms (GCM) 10K type strain sequencing project: providing services to taxonomists for standard genome sequencing and annotation.</title>
        <authorList>
            <consortium name="The Broad Institute Genomics Platform"/>
            <consortium name="The Broad Institute Genome Sequencing Center for Infectious Disease"/>
            <person name="Wu L."/>
            <person name="Ma J."/>
        </authorList>
    </citation>
    <scope>NUCLEOTIDE SEQUENCE [LARGE SCALE GENOMIC DNA]</scope>
    <source>
        <strain evidence="3">JCM 4505</strain>
    </source>
</reference>
<feature type="transmembrane region" description="Helical" evidence="1">
    <location>
        <begin position="164"/>
        <end position="182"/>
    </location>
</feature>
<feature type="transmembrane region" description="Helical" evidence="1">
    <location>
        <begin position="60"/>
        <end position="82"/>
    </location>
</feature>
<feature type="transmembrane region" description="Helical" evidence="1">
    <location>
        <begin position="218"/>
        <end position="237"/>
    </location>
</feature>
<name>A0ABP3F8B1_9ACTN</name>
<keyword evidence="1" id="KW-0472">Membrane</keyword>
<dbReference type="RefSeq" id="WP_344162184.1">
    <property type="nucleotide sequence ID" value="NZ_BAAABV010000021.1"/>
</dbReference>
<evidence type="ECO:0000313" key="3">
    <source>
        <dbReference type="Proteomes" id="UP001501867"/>
    </source>
</evidence>
<keyword evidence="3" id="KW-1185">Reference proteome</keyword>
<feature type="transmembrane region" description="Helical" evidence="1">
    <location>
        <begin position="133"/>
        <end position="152"/>
    </location>
</feature>
<gene>
    <name evidence="2" type="ORF">GCM10010302_44140</name>
</gene>
<evidence type="ECO:0000256" key="1">
    <source>
        <dbReference type="SAM" id="Phobius"/>
    </source>
</evidence>
<organism evidence="2 3">
    <name type="scientific">Streptomyces polychromogenes</name>
    <dbReference type="NCBI Taxonomy" id="67342"/>
    <lineage>
        <taxon>Bacteria</taxon>
        <taxon>Bacillati</taxon>
        <taxon>Actinomycetota</taxon>
        <taxon>Actinomycetes</taxon>
        <taxon>Kitasatosporales</taxon>
        <taxon>Streptomycetaceae</taxon>
        <taxon>Streptomyces</taxon>
    </lineage>
</organism>